<dbReference type="GO" id="GO:0047134">
    <property type="term" value="F:protein-disulfide reductase [NAD(P)H] activity"/>
    <property type="evidence" value="ECO:0007669"/>
    <property type="project" value="InterPro"/>
</dbReference>
<dbReference type="InterPro" id="IPR036249">
    <property type="entry name" value="Thioredoxin-like_sf"/>
</dbReference>
<dbReference type="STRING" id="1263082.A0A068RHF0"/>
<proteinExistence type="inferred from homology"/>
<accession>A0A068RHF0</accession>
<dbReference type="InterPro" id="IPR010357">
    <property type="entry name" value="TXNDC17_dom"/>
</dbReference>
<comment type="similarity">
    <text evidence="1">Belongs to the thioredoxin family.</text>
</comment>
<name>A0A068RHF0_9FUNG</name>
<dbReference type="GO" id="GO:0005829">
    <property type="term" value="C:cytosol"/>
    <property type="evidence" value="ECO:0007669"/>
    <property type="project" value="TreeGrafter"/>
</dbReference>
<dbReference type="SUPFAM" id="SSF52833">
    <property type="entry name" value="Thioredoxin-like"/>
    <property type="match status" value="1"/>
</dbReference>
<dbReference type="VEuPathDB" id="FungiDB:LCOR_00902.1"/>
<evidence type="ECO:0000256" key="1">
    <source>
        <dbReference type="ARBA" id="ARBA00008987"/>
    </source>
</evidence>
<keyword evidence="4" id="KW-1185">Reference proteome</keyword>
<dbReference type="Proteomes" id="UP000027586">
    <property type="component" value="Unassembled WGS sequence"/>
</dbReference>
<dbReference type="AlphaFoldDB" id="A0A068RHF0"/>
<organism evidence="3 4">
    <name type="scientific">Lichtheimia corymbifera JMRC:FSU:9682</name>
    <dbReference type="NCBI Taxonomy" id="1263082"/>
    <lineage>
        <taxon>Eukaryota</taxon>
        <taxon>Fungi</taxon>
        <taxon>Fungi incertae sedis</taxon>
        <taxon>Mucoromycota</taxon>
        <taxon>Mucoromycotina</taxon>
        <taxon>Mucoromycetes</taxon>
        <taxon>Mucorales</taxon>
        <taxon>Lichtheimiaceae</taxon>
        <taxon>Lichtheimia</taxon>
    </lineage>
</organism>
<evidence type="ECO:0000313" key="3">
    <source>
        <dbReference type="EMBL" id="CDH49145.1"/>
    </source>
</evidence>
<dbReference type="PANTHER" id="PTHR12452">
    <property type="entry name" value="42-9-9 PROTEIN-RELATED"/>
    <property type="match status" value="1"/>
</dbReference>
<reference evidence="3" key="1">
    <citation type="submission" date="2013-08" db="EMBL/GenBank/DDBJ databases">
        <title>Gene expansion shapes genome architecture in the human pathogen Lichtheimia corymbifera: an evolutionary genomics analysis in the ancient terrestrial Mucorales (Mucoromycotina).</title>
        <authorList>
            <person name="Schwartze V.U."/>
            <person name="Winter S."/>
            <person name="Shelest E."/>
            <person name="Marcet-Houben M."/>
            <person name="Horn F."/>
            <person name="Wehner S."/>
            <person name="Hoffmann K."/>
            <person name="Riege K."/>
            <person name="Sammeth M."/>
            <person name="Nowrousian M."/>
            <person name="Valiante V."/>
            <person name="Linde J."/>
            <person name="Jacobsen I.D."/>
            <person name="Marz M."/>
            <person name="Brakhage A.A."/>
            <person name="Gabaldon T."/>
            <person name="Bocker S."/>
            <person name="Voigt K."/>
        </authorList>
    </citation>
    <scope>NUCLEOTIDE SEQUENCE [LARGE SCALE GENOMIC DNA]</scope>
    <source>
        <strain evidence="3">FSU 9682</strain>
    </source>
</reference>
<dbReference type="PANTHER" id="PTHR12452:SF0">
    <property type="entry name" value="THIOREDOXIN DOMAIN-CONTAINING PROTEIN 17"/>
    <property type="match status" value="1"/>
</dbReference>
<sequence length="129" mass="14392">MKAVRATLENFDAALKEGLESHNPVYVVFFGTEKPETNESWCPDCVVADPLIRKAILTHAPQNALLLEAPVGHREDWKGNASHPYRTRFNLSAIPTLFRWTKEGPGAALVEEDCANAQKLEEFVRSSSQ</sequence>
<dbReference type="InterPro" id="IPR045108">
    <property type="entry name" value="TXNDC17-like"/>
</dbReference>
<protein>
    <recommendedName>
        <fullName evidence="2">Thioredoxin domain-containing protein</fullName>
    </recommendedName>
</protein>
<evidence type="ECO:0000259" key="2">
    <source>
        <dbReference type="Pfam" id="PF06110"/>
    </source>
</evidence>
<evidence type="ECO:0000313" key="4">
    <source>
        <dbReference type="Proteomes" id="UP000027586"/>
    </source>
</evidence>
<dbReference type="OrthoDB" id="78947at2759"/>
<feature type="domain" description="Thioredoxin" evidence="2">
    <location>
        <begin position="8"/>
        <end position="124"/>
    </location>
</feature>
<dbReference type="EMBL" id="CBTN010000002">
    <property type="protein sequence ID" value="CDH49145.1"/>
    <property type="molecule type" value="Genomic_DNA"/>
</dbReference>
<dbReference type="Pfam" id="PF06110">
    <property type="entry name" value="TXD17-like_Trx"/>
    <property type="match status" value="1"/>
</dbReference>
<dbReference type="Gene3D" id="3.40.30.10">
    <property type="entry name" value="Glutaredoxin"/>
    <property type="match status" value="1"/>
</dbReference>
<gene>
    <name evidence="3" type="ORF">LCOR_00902.1</name>
</gene>
<comment type="caution">
    <text evidence="3">The sequence shown here is derived from an EMBL/GenBank/DDBJ whole genome shotgun (WGS) entry which is preliminary data.</text>
</comment>